<gene>
    <name evidence="9" type="ORF">OFUS_LOCUS16551</name>
</gene>
<evidence type="ECO:0000256" key="2">
    <source>
        <dbReference type="ARBA" id="ARBA00022692"/>
    </source>
</evidence>
<sequence length="349" mass="39895">MSSLYVNETIPEKGISFIESERTRQNSAFLTPYVFYEAFLFVIGAIGNTLIIGTFVVVKSMRTLPNAFVLSLAIADLMVTSVLQPLMMVGALMGERFVVETQGLCTFFAYICIQSCLSSAWNIMLISLNRFICICKNSWYSKIYSKKSVALMIAIAWFYGFVGNFLLWVGWTDIAFLRKEFTCMWDSHKNFSYVIFVSVVTVLIPVGLTAVAYFMIFLKVRESKKKIQAFSKKTEKKQGTRNDIRLARMLFIMFTVYCILCAPYALILTFDINDKAPYQLYAIFIHMFHTNSAVNFIIYGLTNKSYTKGYSLFSKYLLIKMTCGAYKPRQNVEDDIDKSNMTQTVTMAT</sequence>
<keyword evidence="5" id="KW-0472">Membrane</keyword>
<proteinExistence type="inferred from homology"/>
<dbReference type="Gene3D" id="1.20.1070.10">
    <property type="entry name" value="Rhodopsin 7-helix transmembrane proteins"/>
    <property type="match status" value="1"/>
</dbReference>
<dbReference type="InterPro" id="IPR050125">
    <property type="entry name" value="GPCR_opsins"/>
</dbReference>
<dbReference type="PROSITE" id="PS50262">
    <property type="entry name" value="G_PROTEIN_RECEP_F1_2"/>
    <property type="match status" value="1"/>
</dbReference>
<dbReference type="EMBL" id="CAIIXF020000008">
    <property type="protein sequence ID" value="CAH1791474.1"/>
    <property type="molecule type" value="Genomic_DNA"/>
</dbReference>
<accession>A0A8J1XYA7</accession>
<evidence type="ECO:0000256" key="1">
    <source>
        <dbReference type="ARBA" id="ARBA00004141"/>
    </source>
</evidence>
<comment type="caution">
    <text evidence="9">The sequence shown here is derived from an EMBL/GenBank/DDBJ whole genome shotgun (WGS) entry which is preliminary data.</text>
</comment>
<protein>
    <submittedName>
        <fullName evidence="9">Uncharacterized protein</fullName>
    </submittedName>
</protein>
<keyword evidence="6 8" id="KW-0675">Receptor</keyword>
<keyword evidence="4 8" id="KW-0297">G-protein coupled receptor</keyword>
<dbReference type="PANTHER" id="PTHR24240">
    <property type="entry name" value="OPSIN"/>
    <property type="match status" value="1"/>
</dbReference>
<dbReference type="GO" id="GO:0004930">
    <property type="term" value="F:G protein-coupled receptor activity"/>
    <property type="evidence" value="ECO:0007669"/>
    <property type="project" value="UniProtKB-KW"/>
</dbReference>
<evidence type="ECO:0000256" key="8">
    <source>
        <dbReference type="RuleBase" id="RU000688"/>
    </source>
</evidence>
<keyword evidence="2 8" id="KW-0812">Transmembrane</keyword>
<dbReference type="SUPFAM" id="SSF81321">
    <property type="entry name" value="Family A G protein-coupled receptor-like"/>
    <property type="match status" value="1"/>
</dbReference>
<dbReference type="PRINTS" id="PR00237">
    <property type="entry name" value="GPCRRHODOPSN"/>
</dbReference>
<dbReference type="OrthoDB" id="10044919at2759"/>
<dbReference type="CDD" id="cd00637">
    <property type="entry name" value="7tm_classA_rhodopsin-like"/>
    <property type="match status" value="1"/>
</dbReference>
<dbReference type="GO" id="GO:0016020">
    <property type="term" value="C:membrane"/>
    <property type="evidence" value="ECO:0007669"/>
    <property type="project" value="UniProtKB-SubCell"/>
</dbReference>
<dbReference type="InterPro" id="IPR000276">
    <property type="entry name" value="GPCR_Rhodpsn"/>
</dbReference>
<dbReference type="InterPro" id="IPR017452">
    <property type="entry name" value="GPCR_Rhodpsn_7TM"/>
</dbReference>
<organism evidence="9 10">
    <name type="scientific">Owenia fusiformis</name>
    <name type="common">Polychaete worm</name>
    <dbReference type="NCBI Taxonomy" id="6347"/>
    <lineage>
        <taxon>Eukaryota</taxon>
        <taxon>Metazoa</taxon>
        <taxon>Spiralia</taxon>
        <taxon>Lophotrochozoa</taxon>
        <taxon>Annelida</taxon>
        <taxon>Polychaeta</taxon>
        <taxon>Sedentaria</taxon>
        <taxon>Canalipalpata</taxon>
        <taxon>Sabellida</taxon>
        <taxon>Oweniida</taxon>
        <taxon>Oweniidae</taxon>
        <taxon>Owenia</taxon>
    </lineage>
</organism>
<evidence type="ECO:0000256" key="3">
    <source>
        <dbReference type="ARBA" id="ARBA00022989"/>
    </source>
</evidence>
<evidence type="ECO:0000256" key="7">
    <source>
        <dbReference type="ARBA" id="ARBA00023224"/>
    </source>
</evidence>
<dbReference type="PROSITE" id="PS00237">
    <property type="entry name" value="G_PROTEIN_RECEP_F1_1"/>
    <property type="match status" value="1"/>
</dbReference>
<dbReference type="AlphaFoldDB" id="A0A8J1XYA7"/>
<comment type="similarity">
    <text evidence="8">Belongs to the G-protein coupled receptor 1 family.</text>
</comment>
<evidence type="ECO:0000256" key="5">
    <source>
        <dbReference type="ARBA" id="ARBA00023136"/>
    </source>
</evidence>
<name>A0A8J1XYA7_OWEFU</name>
<keyword evidence="3" id="KW-1133">Transmembrane helix</keyword>
<dbReference type="Proteomes" id="UP000749559">
    <property type="component" value="Unassembled WGS sequence"/>
</dbReference>
<keyword evidence="10" id="KW-1185">Reference proteome</keyword>
<evidence type="ECO:0000256" key="4">
    <source>
        <dbReference type="ARBA" id="ARBA00023040"/>
    </source>
</evidence>
<evidence type="ECO:0000256" key="6">
    <source>
        <dbReference type="ARBA" id="ARBA00023170"/>
    </source>
</evidence>
<evidence type="ECO:0000313" key="10">
    <source>
        <dbReference type="Proteomes" id="UP000749559"/>
    </source>
</evidence>
<keyword evidence="7 8" id="KW-0807">Transducer</keyword>
<evidence type="ECO:0000313" key="9">
    <source>
        <dbReference type="EMBL" id="CAH1791474.1"/>
    </source>
</evidence>
<reference evidence="9" key="1">
    <citation type="submission" date="2022-03" db="EMBL/GenBank/DDBJ databases">
        <authorList>
            <person name="Martin C."/>
        </authorList>
    </citation>
    <scope>NUCLEOTIDE SEQUENCE</scope>
</reference>
<dbReference type="Pfam" id="PF00001">
    <property type="entry name" value="7tm_1"/>
    <property type="match status" value="1"/>
</dbReference>
<dbReference type="SMART" id="SM01381">
    <property type="entry name" value="7TM_GPCR_Srsx"/>
    <property type="match status" value="1"/>
</dbReference>
<comment type="subcellular location">
    <subcellularLocation>
        <location evidence="1">Membrane</location>
        <topology evidence="1">Multi-pass membrane protein</topology>
    </subcellularLocation>
</comment>